<keyword evidence="5" id="KW-0472">Membrane</keyword>
<evidence type="ECO:0000256" key="4">
    <source>
        <dbReference type="ARBA" id="ARBA00022729"/>
    </source>
</evidence>
<keyword evidence="7" id="KW-0675">Receptor</keyword>
<keyword evidence="3" id="KW-0812">Transmembrane</keyword>
<reference evidence="10 11" key="1">
    <citation type="submission" date="2023-03" db="EMBL/GenBank/DDBJ databases">
        <title>Genome insight into feeding habits of ladybird beetles.</title>
        <authorList>
            <person name="Li H.-S."/>
            <person name="Huang Y.-H."/>
            <person name="Pang H."/>
        </authorList>
    </citation>
    <scope>NUCLEOTIDE SEQUENCE [LARGE SCALE GENOMIC DNA]</scope>
    <source>
        <strain evidence="10">SYSU_2023b</strain>
        <tissue evidence="10">Whole body</tissue>
    </source>
</reference>
<dbReference type="Proteomes" id="UP001431783">
    <property type="component" value="Unassembled WGS sequence"/>
</dbReference>
<evidence type="ECO:0000256" key="9">
    <source>
        <dbReference type="SAM" id="SignalP"/>
    </source>
</evidence>
<keyword evidence="11" id="KW-1185">Reference proteome</keyword>
<evidence type="ECO:0000256" key="7">
    <source>
        <dbReference type="ARBA" id="ARBA00023170"/>
    </source>
</evidence>
<dbReference type="AlphaFoldDB" id="A0AAW1VE27"/>
<keyword evidence="4 9" id="KW-0732">Signal</keyword>
<evidence type="ECO:0000256" key="6">
    <source>
        <dbReference type="ARBA" id="ARBA00023040"/>
    </source>
</evidence>
<evidence type="ECO:0000256" key="2">
    <source>
        <dbReference type="ARBA" id="ARBA00008979"/>
    </source>
</evidence>
<sequence length="262" mass="30014">MSLNLPDRFHIYVLLLTVILTPLVYSAKNVTIQKCCAVDETYDVSKDLCVPSGKTDWNLKIYSRAKKSYLPKNTLPRNWRMKYNSKPWCSSPLTIREHIGNYVVFTNGSLFVLTFESLYHPNDYCLDYNAVRLCKPDSERPLSEVRKCCGFNASFSNTYNGCQIGADVKPKIEIDVLKGQALTIGYPLCNSTEEITLSRISFNSSKFFSNGSLWVPEHQILLPPTRYCLDHIVEHTGKSFFQTIRYTLTIYTNYLYSLNFAG</sequence>
<feature type="signal peptide" evidence="9">
    <location>
        <begin position="1"/>
        <end position="26"/>
    </location>
</feature>
<protein>
    <submittedName>
        <fullName evidence="10">Uncharacterized protein</fullName>
    </submittedName>
</protein>
<name>A0AAW1VE27_9CUCU</name>
<evidence type="ECO:0000256" key="3">
    <source>
        <dbReference type="ARBA" id="ARBA00022692"/>
    </source>
</evidence>
<dbReference type="InterPro" id="IPR036272">
    <property type="entry name" value="Methuselah_N_sf"/>
</dbReference>
<evidence type="ECO:0000256" key="1">
    <source>
        <dbReference type="ARBA" id="ARBA00004127"/>
    </source>
</evidence>
<evidence type="ECO:0000256" key="8">
    <source>
        <dbReference type="ARBA" id="ARBA00023224"/>
    </source>
</evidence>
<keyword evidence="5" id="KW-1133">Transmembrane helix</keyword>
<comment type="caution">
    <text evidence="10">The sequence shown here is derived from an EMBL/GenBank/DDBJ whole genome shotgun (WGS) entry which is preliminary data.</text>
</comment>
<dbReference type="GO" id="GO:0012505">
    <property type="term" value="C:endomembrane system"/>
    <property type="evidence" value="ECO:0007669"/>
    <property type="project" value="UniProtKB-SubCell"/>
</dbReference>
<comment type="similarity">
    <text evidence="2">Belongs to the G-protein coupled receptor 2 family. Mth subfamily.</text>
</comment>
<gene>
    <name evidence="10" type="ORF">WA026_010361</name>
</gene>
<dbReference type="SUPFAM" id="SSF63877">
    <property type="entry name" value="Methuselah ectodomain"/>
    <property type="match status" value="2"/>
</dbReference>
<accession>A0AAW1VE27</accession>
<dbReference type="InterPro" id="IPR023311">
    <property type="entry name" value="Methusela_ecto_dom_2"/>
</dbReference>
<dbReference type="PANTHER" id="PTHR46953:SF1">
    <property type="entry name" value="G-PROTEIN COUPLED RECEPTOR MTH-LIKE 1-RELATED"/>
    <property type="match status" value="1"/>
</dbReference>
<keyword evidence="8" id="KW-0807">Transducer</keyword>
<dbReference type="GO" id="GO:0004930">
    <property type="term" value="F:G protein-coupled receptor activity"/>
    <property type="evidence" value="ECO:0007669"/>
    <property type="project" value="UniProtKB-KW"/>
</dbReference>
<dbReference type="PANTHER" id="PTHR46953">
    <property type="entry name" value="G-PROTEIN COUPLED RECEPTOR MTH-LIKE 1-RELATED"/>
    <property type="match status" value="1"/>
</dbReference>
<evidence type="ECO:0000313" key="10">
    <source>
        <dbReference type="EMBL" id="KAK9890249.1"/>
    </source>
</evidence>
<organism evidence="10 11">
    <name type="scientific">Henosepilachna vigintioctopunctata</name>
    <dbReference type="NCBI Taxonomy" id="420089"/>
    <lineage>
        <taxon>Eukaryota</taxon>
        <taxon>Metazoa</taxon>
        <taxon>Ecdysozoa</taxon>
        <taxon>Arthropoda</taxon>
        <taxon>Hexapoda</taxon>
        <taxon>Insecta</taxon>
        <taxon>Pterygota</taxon>
        <taxon>Neoptera</taxon>
        <taxon>Endopterygota</taxon>
        <taxon>Coleoptera</taxon>
        <taxon>Polyphaga</taxon>
        <taxon>Cucujiformia</taxon>
        <taxon>Coccinelloidea</taxon>
        <taxon>Coccinellidae</taxon>
        <taxon>Epilachninae</taxon>
        <taxon>Epilachnini</taxon>
        <taxon>Henosepilachna</taxon>
    </lineage>
</organism>
<feature type="chain" id="PRO_5043979775" evidence="9">
    <location>
        <begin position="27"/>
        <end position="262"/>
    </location>
</feature>
<dbReference type="Gene3D" id="2.170.180.11">
    <property type="entry name" value="Methuselah ectodomain, domain 2"/>
    <property type="match status" value="1"/>
</dbReference>
<comment type="subcellular location">
    <subcellularLocation>
        <location evidence="1">Endomembrane system</location>
        <topology evidence="1">Multi-pass membrane protein</topology>
    </subcellularLocation>
</comment>
<dbReference type="EMBL" id="JARQZJ010000125">
    <property type="protein sequence ID" value="KAK9890249.1"/>
    <property type="molecule type" value="Genomic_DNA"/>
</dbReference>
<proteinExistence type="inferred from homology"/>
<evidence type="ECO:0000313" key="11">
    <source>
        <dbReference type="Proteomes" id="UP001431783"/>
    </source>
</evidence>
<dbReference type="InterPro" id="IPR052808">
    <property type="entry name" value="GPCR_Mth-like"/>
</dbReference>
<keyword evidence="6" id="KW-0297">G-protein coupled receptor</keyword>
<evidence type="ECO:0000256" key="5">
    <source>
        <dbReference type="ARBA" id="ARBA00022989"/>
    </source>
</evidence>